<evidence type="ECO:0000313" key="2">
    <source>
        <dbReference type="Proteomes" id="UP000231564"/>
    </source>
</evidence>
<dbReference type="RefSeq" id="WP_100210639.1">
    <property type="nucleotide sequence ID" value="NZ_CP138495.1"/>
</dbReference>
<dbReference type="OrthoDB" id="2593273at2"/>
<sequence>MIYCFDTYYGDNFANTAVVGINDWGDATPSFELTEITTDIQEYESGAFYKRELPCLLSVINKLNLNPKEDILLIDGYVILDDDGKLGLGGYLFNELKGKTPVIGVAKNNFHTLNKLKKEVFRGQSKKPLYITTLGFDLEKASFHILNMHGEYRMPSILKLVDQKSRE</sequence>
<gene>
    <name evidence="1" type="ORF">MARIT_0446</name>
</gene>
<organism evidence="1 2">
    <name type="scientific">Tenacibaculum maritimum NCIMB 2154</name>
    <dbReference type="NCBI Taxonomy" id="1349785"/>
    <lineage>
        <taxon>Bacteria</taxon>
        <taxon>Pseudomonadati</taxon>
        <taxon>Bacteroidota</taxon>
        <taxon>Flavobacteriia</taxon>
        <taxon>Flavobacteriales</taxon>
        <taxon>Flavobacteriaceae</taxon>
        <taxon>Tenacibaculum</taxon>
    </lineage>
</organism>
<proteinExistence type="predicted"/>
<name>A0A2H1E6G9_9FLAO</name>
<dbReference type="InterPro" id="IPR007581">
    <property type="entry name" value="Endonuclease-V"/>
</dbReference>
<keyword evidence="2" id="KW-1185">Reference proteome</keyword>
<evidence type="ECO:0008006" key="3">
    <source>
        <dbReference type="Google" id="ProtNLM"/>
    </source>
</evidence>
<dbReference type="GO" id="GO:0006281">
    <property type="term" value="P:DNA repair"/>
    <property type="evidence" value="ECO:0007669"/>
    <property type="project" value="InterPro"/>
</dbReference>
<dbReference type="STRING" id="1349785.GCA_000509405_00095"/>
<reference evidence="1 2" key="1">
    <citation type="submission" date="2016-11" db="EMBL/GenBank/DDBJ databases">
        <authorList>
            <person name="Jaros S."/>
            <person name="Januszkiewicz K."/>
            <person name="Wedrychowicz H."/>
        </authorList>
    </citation>
    <scope>NUCLEOTIDE SEQUENCE [LARGE SCALE GENOMIC DNA]</scope>
    <source>
        <strain evidence="1">NCIMB 2154T</strain>
    </source>
</reference>
<dbReference type="GO" id="GO:0004519">
    <property type="term" value="F:endonuclease activity"/>
    <property type="evidence" value="ECO:0007669"/>
    <property type="project" value="InterPro"/>
</dbReference>
<dbReference type="Pfam" id="PF04493">
    <property type="entry name" value="Endonuclease_5"/>
    <property type="match status" value="1"/>
</dbReference>
<dbReference type="AlphaFoldDB" id="A0A2H1E6G9"/>
<dbReference type="GeneID" id="47722046"/>
<dbReference type="KEGG" id="tmar:MARIT_0446"/>
<evidence type="ECO:0000313" key="1">
    <source>
        <dbReference type="EMBL" id="SFZ80348.1"/>
    </source>
</evidence>
<dbReference type="Gene3D" id="3.30.2170.10">
    <property type="entry name" value="archaeoglobus fulgidus dsm 4304 superfamily"/>
    <property type="match status" value="1"/>
</dbReference>
<dbReference type="Proteomes" id="UP000231564">
    <property type="component" value="Chromosome MARIT"/>
</dbReference>
<accession>A0A2H1E6G9</accession>
<protein>
    <recommendedName>
        <fullName evidence="3">Endonuclease V</fullName>
    </recommendedName>
</protein>
<dbReference type="EMBL" id="LT634361">
    <property type="protein sequence ID" value="SFZ80348.1"/>
    <property type="molecule type" value="Genomic_DNA"/>
</dbReference>